<gene>
    <name evidence="2" type="ORF">TWF694_002982</name>
</gene>
<comment type="caution">
    <text evidence="2">The sequence shown here is derived from an EMBL/GenBank/DDBJ whole genome shotgun (WGS) entry which is preliminary data.</text>
</comment>
<feature type="compositionally biased region" description="Low complexity" evidence="1">
    <location>
        <begin position="582"/>
        <end position="593"/>
    </location>
</feature>
<protein>
    <recommendedName>
        <fullName evidence="4">Ankyrin repeat protein</fullName>
    </recommendedName>
</protein>
<evidence type="ECO:0008006" key="4">
    <source>
        <dbReference type="Google" id="ProtNLM"/>
    </source>
</evidence>
<keyword evidence="3" id="KW-1185">Reference proteome</keyword>
<accession>A0AAV9X1M6</accession>
<evidence type="ECO:0000313" key="2">
    <source>
        <dbReference type="EMBL" id="KAK6531815.1"/>
    </source>
</evidence>
<feature type="region of interest" description="Disordered" evidence="1">
    <location>
        <begin position="563"/>
        <end position="594"/>
    </location>
</feature>
<organism evidence="2 3">
    <name type="scientific">Orbilia ellipsospora</name>
    <dbReference type="NCBI Taxonomy" id="2528407"/>
    <lineage>
        <taxon>Eukaryota</taxon>
        <taxon>Fungi</taxon>
        <taxon>Dikarya</taxon>
        <taxon>Ascomycota</taxon>
        <taxon>Pezizomycotina</taxon>
        <taxon>Orbiliomycetes</taxon>
        <taxon>Orbiliales</taxon>
        <taxon>Orbiliaceae</taxon>
        <taxon>Orbilia</taxon>
    </lineage>
</organism>
<dbReference type="AlphaFoldDB" id="A0AAV9X1M6"/>
<sequence length="622" mass="69463">MVSTADSARASLEATLDHVTKEFSKGRSHFTFSGQDQQAHRLEATLKNPGWYDHQLPSMRDISTPYKISQELANDPVRGLIFKRLNCLLAYLDPTEKILPMPSASEFIDASIKLRSVISRYELEIPQNIVQLYKAFDITFDPSQYFETIRPPMVSVSEVAIYNHEIISEISKSKTGIEILNIPTVFGLNFCHFGAKLNLSFQFLGEIASTEKFWSRTIFGMTPLTISIVFENNELFSAILKTIHKRLFHEAGLQGTALAPKDTALDLNWFAELWPDADLLRLFSDRGIGLANNDEFEGFWGVNPLMVAIIAQNTQAVDFLLASPLAATPTIPRRIHSPTRIAILTARLIKIKAKCGNYWMNFPLELLGPAHIALLLQDYHTLGKLLSKGPALRCSQVWCLLGLALCCKDIQCLALFHLLNLSSDEKELHTTLIAMLNFPGARQSYSSTYSFGFHAKDFIPSVSLECSRASIKFLLEDGRDLLGHELPKSFDIHMFEDSSNASIEQPVCDTASNEVNMDDPMDFVDLEEASRILSSPHEASFISALPFIGRDPCPTHEEIHLAGASTSHSHQRRPQEARSIMTKTSRTSSSAKTILEHGGMSLLWPRKYSDRPQSADPSACLS</sequence>
<dbReference type="Proteomes" id="UP001365542">
    <property type="component" value="Unassembled WGS sequence"/>
</dbReference>
<reference evidence="2 3" key="1">
    <citation type="submission" date="2019-10" db="EMBL/GenBank/DDBJ databases">
        <authorList>
            <person name="Palmer J.M."/>
        </authorList>
    </citation>
    <scope>NUCLEOTIDE SEQUENCE [LARGE SCALE GENOMIC DNA]</scope>
    <source>
        <strain evidence="2 3">TWF694</strain>
    </source>
</reference>
<proteinExistence type="predicted"/>
<evidence type="ECO:0000313" key="3">
    <source>
        <dbReference type="Proteomes" id="UP001365542"/>
    </source>
</evidence>
<dbReference type="EMBL" id="JAVHJO010000012">
    <property type="protein sequence ID" value="KAK6531815.1"/>
    <property type="molecule type" value="Genomic_DNA"/>
</dbReference>
<evidence type="ECO:0000256" key="1">
    <source>
        <dbReference type="SAM" id="MobiDB-lite"/>
    </source>
</evidence>
<name>A0AAV9X1M6_9PEZI</name>